<keyword evidence="3" id="KW-1185">Reference proteome</keyword>
<feature type="compositionally biased region" description="Low complexity" evidence="1">
    <location>
        <begin position="83"/>
        <end position="118"/>
    </location>
</feature>
<accession>A0A058Z0X8</accession>
<name>A0A058Z0X8_FONAL</name>
<dbReference type="GeneID" id="20530363"/>
<proteinExistence type="predicted"/>
<feature type="compositionally biased region" description="Low complexity" evidence="1">
    <location>
        <begin position="28"/>
        <end position="51"/>
    </location>
</feature>
<organism evidence="2">
    <name type="scientific">Fonticula alba</name>
    <name type="common">Slime mold</name>
    <dbReference type="NCBI Taxonomy" id="691883"/>
    <lineage>
        <taxon>Eukaryota</taxon>
        <taxon>Rotosphaerida</taxon>
        <taxon>Fonticulaceae</taxon>
        <taxon>Fonticula</taxon>
    </lineage>
</organism>
<protein>
    <submittedName>
        <fullName evidence="2">Uncharacterized protein</fullName>
    </submittedName>
</protein>
<gene>
    <name evidence="2" type="ORF">H696_05638</name>
</gene>
<sequence length="186" mass="17481">CGNSEAAGSAFVAAEAPRVAGGPGAAGATGAAAGVAGAAGAAGPEGPPVEGTSTGEAPHRHTGGATRGPAVAAAASRRRLRSSSEVSRWAVSGDRAGPAPARDGAGARAPGSRASEGRLPASAAAARTPRGSGEREAPDSGGSGTRVQGTRASAGSAAGAPPGPSSWAARRLSAAARRENSASRSC</sequence>
<dbReference type="AlphaFoldDB" id="A0A058Z0X8"/>
<dbReference type="EMBL" id="KB932212">
    <property type="protein sequence ID" value="KCV67910.1"/>
    <property type="molecule type" value="Genomic_DNA"/>
</dbReference>
<reference evidence="2" key="1">
    <citation type="submission" date="2013-04" db="EMBL/GenBank/DDBJ databases">
        <title>The Genome Sequence of Fonticula alba ATCC 38817.</title>
        <authorList>
            <consortium name="The Broad Institute Genomics Platform"/>
            <person name="Russ C."/>
            <person name="Cuomo C."/>
            <person name="Burger G."/>
            <person name="Gray M.W."/>
            <person name="Holland P.W.H."/>
            <person name="King N."/>
            <person name="Lang F.B.F."/>
            <person name="Roger A.J."/>
            <person name="Ruiz-Trillo I."/>
            <person name="Brown M."/>
            <person name="Walker B."/>
            <person name="Young S."/>
            <person name="Zeng Q."/>
            <person name="Gargeya S."/>
            <person name="Fitzgerald M."/>
            <person name="Haas B."/>
            <person name="Abouelleil A."/>
            <person name="Allen A.W."/>
            <person name="Alvarado L."/>
            <person name="Arachchi H.M."/>
            <person name="Berlin A.M."/>
            <person name="Chapman S.B."/>
            <person name="Gainer-Dewar J."/>
            <person name="Goldberg J."/>
            <person name="Griggs A."/>
            <person name="Gujja S."/>
            <person name="Hansen M."/>
            <person name="Howarth C."/>
            <person name="Imamovic A."/>
            <person name="Ireland A."/>
            <person name="Larimer J."/>
            <person name="McCowan C."/>
            <person name="Murphy C."/>
            <person name="Pearson M."/>
            <person name="Poon T.W."/>
            <person name="Priest M."/>
            <person name="Roberts A."/>
            <person name="Saif S."/>
            <person name="Shea T."/>
            <person name="Sisk P."/>
            <person name="Sykes S."/>
            <person name="Wortman J."/>
            <person name="Nusbaum C."/>
            <person name="Birren B."/>
        </authorList>
    </citation>
    <scope>NUCLEOTIDE SEQUENCE [LARGE SCALE GENOMIC DNA]</scope>
    <source>
        <strain evidence="2">ATCC 38817</strain>
    </source>
</reference>
<evidence type="ECO:0000313" key="3">
    <source>
        <dbReference type="Proteomes" id="UP000030693"/>
    </source>
</evidence>
<feature type="non-terminal residue" evidence="2">
    <location>
        <position position="186"/>
    </location>
</feature>
<evidence type="ECO:0000313" key="2">
    <source>
        <dbReference type="EMBL" id="KCV67910.1"/>
    </source>
</evidence>
<feature type="compositionally biased region" description="Basic and acidic residues" evidence="1">
    <location>
        <begin position="176"/>
        <end position="186"/>
    </location>
</feature>
<feature type="non-terminal residue" evidence="2">
    <location>
        <position position="1"/>
    </location>
</feature>
<feature type="region of interest" description="Disordered" evidence="1">
    <location>
        <begin position="19"/>
        <end position="186"/>
    </location>
</feature>
<evidence type="ECO:0000256" key="1">
    <source>
        <dbReference type="SAM" id="MobiDB-lite"/>
    </source>
</evidence>
<feature type="compositionally biased region" description="Low complexity" evidence="1">
    <location>
        <begin position="151"/>
        <end position="175"/>
    </location>
</feature>
<dbReference type="Proteomes" id="UP000030693">
    <property type="component" value="Unassembled WGS sequence"/>
</dbReference>
<dbReference type="RefSeq" id="XP_009497730.1">
    <property type="nucleotide sequence ID" value="XM_009499455.1"/>
</dbReference>